<evidence type="ECO:0000313" key="6">
    <source>
        <dbReference type="EMBL" id="CPR21658.1"/>
    </source>
</evidence>
<feature type="domain" description="OmpR/PhoB-type" evidence="5">
    <location>
        <begin position="1"/>
        <end position="102"/>
    </location>
</feature>
<proteinExistence type="predicted"/>
<dbReference type="InterPro" id="IPR036388">
    <property type="entry name" value="WH-like_DNA-bd_sf"/>
</dbReference>
<evidence type="ECO:0000256" key="4">
    <source>
        <dbReference type="SAM" id="Phobius"/>
    </source>
</evidence>
<evidence type="ECO:0000256" key="3">
    <source>
        <dbReference type="SAM" id="MobiDB-lite"/>
    </source>
</evidence>
<dbReference type="Pfam" id="PF00486">
    <property type="entry name" value="Trans_reg_C"/>
    <property type="match status" value="1"/>
</dbReference>
<keyword evidence="7" id="KW-1185">Reference proteome</keyword>
<gene>
    <name evidence="6" type="ORF">BN1221_05011</name>
</gene>
<protein>
    <recommendedName>
        <fullName evidence="5">OmpR/PhoB-type domain-containing protein</fullName>
    </recommendedName>
</protein>
<accession>A0A0G4K2X1</accession>
<dbReference type="Proteomes" id="UP000044377">
    <property type="component" value="Unassembled WGS sequence"/>
</dbReference>
<dbReference type="InterPro" id="IPR001867">
    <property type="entry name" value="OmpR/PhoB-type_DNA-bd"/>
</dbReference>
<keyword evidence="4" id="KW-0812">Transmembrane</keyword>
<feature type="DNA-binding region" description="OmpR/PhoB-type" evidence="2">
    <location>
        <begin position="1"/>
        <end position="102"/>
    </location>
</feature>
<keyword evidence="1 2" id="KW-0238">DNA-binding</keyword>
<dbReference type="CDD" id="cd00383">
    <property type="entry name" value="trans_reg_C"/>
    <property type="match status" value="1"/>
</dbReference>
<keyword evidence="4" id="KW-1133">Transmembrane helix</keyword>
<dbReference type="STRING" id="1109412.BN1221_05011"/>
<keyword evidence="4" id="KW-0472">Membrane</keyword>
<evidence type="ECO:0000256" key="1">
    <source>
        <dbReference type="ARBA" id="ARBA00023125"/>
    </source>
</evidence>
<dbReference type="EMBL" id="CGIG01000001">
    <property type="protein sequence ID" value="CPR21658.1"/>
    <property type="molecule type" value="Genomic_DNA"/>
</dbReference>
<dbReference type="SMART" id="SM00862">
    <property type="entry name" value="Trans_reg_C"/>
    <property type="match status" value="1"/>
</dbReference>
<dbReference type="RefSeq" id="WP_048639567.1">
    <property type="nucleotide sequence ID" value="NZ_CGIG01000001.1"/>
</dbReference>
<dbReference type="GO" id="GO:0003677">
    <property type="term" value="F:DNA binding"/>
    <property type="evidence" value="ECO:0007669"/>
    <property type="project" value="UniProtKB-UniRule"/>
</dbReference>
<feature type="compositionally biased region" description="Low complexity" evidence="3">
    <location>
        <begin position="120"/>
        <end position="136"/>
    </location>
</feature>
<dbReference type="GO" id="GO:0006355">
    <property type="term" value="P:regulation of DNA-templated transcription"/>
    <property type="evidence" value="ECO:0007669"/>
    <property type="project" value="InterPro"/>
</dbReference>
<name>A0A0G4K2X1_9GAMM</name>
<feature type="transmembrane region" description="Helical" evidence="4">
    <location>
        <begin position="156"/>
        <end position="177"/>
    </location>
</feature>
<evidence type="ECO:0000256" key="2">
    <source>
        <dbReference type="PROSITE-ProRule" id="PRU01091"/>
    </source>
</evidence>
<dbReference type="InterPro" id="IPR016032">
    <property type="entry name" value="Sig_transdc_resp-reg_C-effctor"/>
</dbReference>
<reference evidence="7" key="1">
    <citation type="submission" date="2015-01" db="EMBL/GenBank/DDBJ databases">
        <authorList>
            <person name="Paterson Steve"/>
        </authorList>
    </citation>
    <scope>NUCLEOTIDE SEQUENCE [LARGE SCALE GENOMIC DNA]</scope>
    <source>
        <strain evidence="7">OBR1</strain>
    </source>
</reference>
<feature type="region of interest" description="Disordered" evidence="3">
    <location>
        <begin position="107"/>
        <end position="146"/>
    </location>
</feature>
<dbReference type="Gene3D" id="1.10.10.10">
    <property type="entry name" value="Winged helix-like DNA-binding domain superfamily/Winged helix DNA-binding domain"/>
    <property type="match status" value="1"/>
</dbReference>
<sequence length="274" mass="31151">MIYIIAEEIRFNPDDGTLGSHQHDDFIKLSIPACRLLEQLLTSGGETLGREYLLTEVWDKYGLRGTNSNLNQYISILRRALAGYGCDNLIITIPKIGFRLNTDISLRRDDPPSSQPVPQALPAKPSPSAEEAAPLPAVRPHTAAARKAGNNPKKTWFLILLIGFSMLILGLLLLQFGDTLQEREIEPVNSTFQENCNVTYLKNADSKDREAINQQIIRILRDNKLQCDKNRRIIFDNYTSYSTQSYGRTLLSFCQLGIKQEIISCDNFYYYDWK</sequence>
<evidence type="ECO:0000259" key="5">
    <source>
        <dbReference type="PROSITE" id="PS51755"/>
    </source>
</evidence>
<dbReference type="AlphaFoldDB" id="A0A0G4K2X1"/>
<dbReference type="GO" id="GO:0000160">
    <property type="term" value="P:phosphorelay signal transduction system"/>
    <property type="evidence" value="ECO:0007669"/>
    <property type="project" value="InterPro"/>
</dbReference>
<dbReference type="SUPFAM" id="SSF46894">
    <property type="entry name" value="C-terminal effector domain of the bipartite response regulators"/>
    <property type="match status" value="1"/>
</dbReference>
<dbReference type="PROSITE" id="PS51755">
    <property type="entry name" value="OMPR_PHOB"/>
    <property type="match status" value="1"/>
</dbReference>
<dbReference type="OrthoDB" id="5801519at2"/>
<organism evidence="6 7">
    <name type="scientific">Brenneria goodwinii</name>
    <dbReference type="NCBI Taxonomy" id="1109412"/>
    <lineage>
        <taxon>Bacteria</taxon>
        <taxon>Pseudomonadati</taxon>
        <taxon>Pseudomonadota</taxon>
        <taxon>Gammaproteobacteria</taxon>
        <taxon>Enterobacterales</taxon>
        <taxon>Pectobacteriaceae</taxon>
        <taxon>Brenneria</taxon>
    </lineage>
</organism>
<evidence type="ECO:0000313" key="7">
    <source>
        <dbReference type="Proteomes" id="UP000044377"/>
    </source>
</evidence>